<gene>
    <name evidence="7" type="ORF">GCM10020366_35010</name>
</gene>
<evidence type="ECO:0000256" key="5">
    <source>
        <dbReference type="PROSITE-ProRule" id="PRU00335"/>
    </source>
</evidence>
<feature type="DNA-binding region" description="H-T-H motif" evidence="5">
    <location>
        <begin position="33"/>
        <end position="52"/>
    </location>
</feature>
<dbReference type="Proteomes" id="UP001500483">
    <property type="component" value="Unassembled WGS sequence"/>
</dbReference>
<dbReference type="InterPro" id="IPR001647">
    <property type="entry name" value="HTH_TetR"/>
</dbReference>
<evidence type="ECO:0000259" key="6">
    <source>
        <dbReference type="PROSITE" id="PS50977"/>
    </source>
</evidence>
<comment type="caution">
    <text evidence="7">The sequence shown here is derived from an EMBL/GenBank/DDBJ whole genome shotgun (WGS) entry which is preliminary data.</text>
</comment>
<dbReference type="PROSITE" id="PS01081">
    <property type="entry name" value="HTH_TETR_1"/>
    <property type="match status" value="1"/>
</dbReference>
<sequence>MRTVDPVRYAARRRNIVEAAGGCFARKGFDRTTTADICAAAGISSGSLFHYFPNKRAVFLAIFEQDGRDNAEQLALAVADADPWAGLLGLVDHLVRPLADPDSAGLVVELIAQAGRDPELAELVVRNDRELRAGIAALLSRAAEQGRIDDQVDPAQAAHWVLGLTDALFSRAGIDRDFDPLAELPTLRTILARYLGAVERIG</sequence>
<protein>
    <recommendedName>
        <fullName evidence="6">HTH tetR-type domain-containing protein</fullName>
    </recommendedName>
</protein>
<keyword evidence="8" id="KW-1185">Reference proteome</keyword>
<keyword evidence="4" id="KW-0804">Transcription</keyword>
<evidence type="ECO:0000256" key="3">
    <source>
        <dbReference type="ARBA" id="ARBA00023125"/>
    </source>
</evidence>
<dbReference type="SUPFAM" id="SSF48498">
    <property type="entry name" value="Tetracyclin repressor-like, C-terminal domain"/>
    <property type="match status" value="1"/>
</dbReference>
<dbReference type="PANTHER" id="PTHR47506">
    <property type="entry name" value="TRANSCRIPTIONAL REGULATORY PROTEIN"/>
    <property type="match status" value="1"/>
</dbReference>
<feature type="domain" description="HTH tetR-type" evidence="6">
    <location>
        <begin position="10"/>
        <end position="70"/>
    </location>
</feature>
<accession>A0ABP6RU30</accession>
<keyword evidence="2" id="KW-0805">Transcription regulation</keyword>
<dbReference type="Gene3D" id="1.10.357.10">
    <property type="entry name" value="Tetracycline Repressor, domain 2"/>
    <property type="match status" value="1"/>
</dbReference>
<keyword evidence="3 5" id="KW-0238">DNA-binding</keyword>
<dbReference type="Pfam" id="PF13977">
    <property type="entry name" value="TetR_C_6"/>
    <property type="match status" value="1"/>
</dbReference>
<dbReference type="EMBL" id="BAAAYK010000038">
    <property type="protein sequence ID" value="GAA3359351.1"/>
    <property type="molecule type" value="Genomic_DNA"/>
</dbReference>
<dbReference type="InterPro" id="IPR009057">
    <property type="entry name" value="Homeodomain-like_sf"/>
</dbReference>
<dbReference type="Pfam" id="PF00440">
    <property type="entry name" value="TetR_N"/>
    <property type="match status" value="1"/>
</dbReference>
<organism evidence="7 8">
    <name type="scientific">Saccharopolyspora gregorii</name>
    <dbReference type="NCBI Taxonomy" id="33914"/>
    <lineage>
        <taxon>Bacteria</taxon>
        <taxon>Bacillati</taxon>
        <taxon>Actinomycetota</taxon>
        <taxon>Actinomycetes</taxon>
        <taxon>Pseudonocardiales</taxon>
        <taxon>Pseudonocardiaceae</taxon>
        <taxon>Saccharopolyspora</taxon>
    </lineage>
</organism>
<keyword evidence="1" id="KW-0678">Repressor</keyword>
<proteinExistence type="predicted"/>
<dbReference type="PROSITE" id="PS50977">
    <property type="entry name" value="HTH_TETR_2"/>
    <property type="match status" value="1"/>
</dbReference>
<dbReference type="PANTHER" id="PTHR47506:SF6">
    <property type="entry name" value="HTH-TYPE TRANSCRIPTIONAL REPRESSOR NEMR"/>
    <property type="match status" value="1"/>
</dbReference>
<evidence type="ECO:0000256" key="2">
    <source>
        <dbReference type="ARBA" id="ARBA00023015"/>
    </source>
</evidence>
<dbReference type="InterPro" id="IPR036271">
    <property type="entry name" value="Tet_transcr_reg_TetR-rel_C_sf"/>
</dbReference>
<dbReference type="RefSeq" id="WP_258341273.1">
    <property type="nucleotide sequence ID" value="NZ_BAAAYK010000038.1"/>
</dbReference>
<dbReference type="InterPro" id="IPR039538">
    <property type="entry name" value="BetI_C"/>
</dbReference>
<dbReference type="SUPFAM" id="SSF46689">
    <property type="entry name" value="Homeodomain-like"/>
    <property type="match status" value="1"/>
</dbReference>
<dbReference type="InterPro" id="IPR023772">
    <property type="entry name" value="DNA-bd_HTH_TetR-type_CS"/>
</dbReference>
<name>A0ABP6RU30_9PSEU</name>
<reference evidence="8" key="1">
    <citation type="journal article" date="2019" name="Int. J. Syst. Evol. Microbiol.">
        <title>The Global Catalogue of Microorganisms (GCM) 10K type strain sequencing project: providing services to taxonomists for standard genome sequencing and annotation.</title>
        <authorList>
            <consortium name="The Broad Institute Genomics Platform"/>
            <consortium name="The Broad Institute Genome Sequencing Center for Infectious Disease"/>
            <person name="Wu L."/>
            <person name="Ma J."/>
        </authorList>
    </citation>
    <scope>NUCLEOTIDE SEQUENCE [LARGE SCALE GENOMIC DNA]</scope>
    <source>
        <strain evidence="8">JCM 9687</strain>
    </source>
</reference>
<evidence type="ECO:0000313" key="8">
    <source>
        <dbReference type="Proteomes" id="UP001500483"/>
    </source>
</evidence>
<evidence type="ECO:0000313" key="7">
    <source>
        <dbReference type="EMBL" id="GAA3359351.1"/>
    </source>
</evidence>
<evidence type="ECO:0000256" key="1">
    <source>
        <dbReference type="ARBA" id="ARBA00022491"/>
    </source>
</evidence>
<dbReference type="PRINTS" id="PR00455">
    <property type="entry name" value="HTHTETR"/>
</dbReference>
<evidence type="ECO:0000256" key="4">
    <source>
        <dbReference type="ARBA" id="ARBA00023163"/>
    </source>
</evidence>